<dbReference type="SUPFAM" id="SSF53807">
    <property type="entry name" value="Helical backbone' metal receptor"/>
    <property type="match status" value="1"/>
</dbReference>
<dbReference type="PANTHER" id="PTHR30532:SF26">
    <property type="entry name" value="IRON(3+)-HYDROXAMATE-BINDING PROTEIN FHUD"/>
    <property type="match status" value="1"/>
</dbReference>
<evidence type="ECO:0000313" key="5">
    <source>
        <dbReference type="EMBL" id="OXB87196.1"/>
    </source>
</evidence>
<organism evidence="5 6">
    <name type="scientific">Geobacillus thermocatenulatus</name>
    <dbReference type="NCBI Taxonomy" id="33938"/>
    <lineage>
        <taxon>Bacteria</taxon>
        <taxon>Bacillati</taxon>
        <taxon>Bacillota</taxon>
        <taxon>Bacilli</taxon>
        <taxon>Bacillales</taxon>
        <taxon>Anoxybacillaceae</taxon>
        <taxon>Geobacillus</taxon>
        <taxon>Geobacillus thermoleovorans group</taxon>
    </lineage>
</organism>
<dbReference type="Proteomes" id="UP000198378">
    <property type="component" value="Unassembled WGS sequence"/>
</dbReference>
<evidence type="ECO:0000256" key="3">
    <source>
        <dbReference type="ARBA" id="ARBA00022448"/>
    </source>
</evidence>
<dbReference type="Pfam" id="PF01497">
    <property type="entry name" value="Peripla_BP_2"/>
    <property type="match status" value="1"/>
</dbReference>
<keyword evidence="3" id="KW-0813">Transport</keyword>
<proteinExistence type="inferred from homology"/>
<dbReference type="GO" id="GO:1901678">
    <property type="term" value="P:iron coordination entity transport"/>
    <property type="evidence" value="ECO:0007669"/>
    <property type="project" value="UniProtKB-ARBA"/>
</dbReference>
<dbReference type="PROSITE" id="PS51257">
    <property type="entry name" value="PROKAR_LIPOPROTEIN"/>
    <property type="match status" value="1"/>
</dbReference>
<evidence type="ECO:0000313" key="6">
    <source>
        <dbReference type="Proteomes" id="UP000198378"/>
    </source>
</evidence>
<comment type="subcellular location">
    <subcellularLocation>
        <location evidence="1">Cell envelope</location>
    </subcellularLocation>
</comment>
<comment type="similarity">
    <text evidence="2">Belongs to the bacterial solute-binding protein 8 family.</text>
</comment>
<name>A0A226Q4D1_9BACL</name>
<evidence type="ECO:0000256" key="4">
    <source>
        <dbReference type="ARBA" id="ARBA00022729"/>
    </source>
</evidence>
<keyword evidence="4" id="KW-0732">Signal</keyword>
<dbReference type="KEGG" id="gtm:GT3921_00440"/>
<protein>
    <submittedName>
        <fullName evidence="5">ABC transporter substrate-binding protein</fullName>
    </submittedName>
</protein>
<reference evidence="5 6" key="1">
    <citation type="submission" date="2017-05" db="EMBL/GenBank/DDBJ databases">
        <title>The genome sequence of Geobacillus thermocatenulatus DSM 730.</title>
        <authorList>
            <person name="Ramaloko W.T."/>
            <person name="Koen N."/>
            <person name="Polliack S."/>
            <person name="Aliyu H."/>
            <person name="Lebre P."/>
            <person name="Mohr T."/>
            <person name="Oswald F."/>
            <person name="Zwick M."/>
            <person name="Neumann A."/>
            <person name="Syldatk C."/>
            <person name="Cowan D."/>
            <person name="De Maayer P."/>
        </authorList>
    </citation>
    <scope>NUCLEOTIDE SEQUENCE [LARGE SCALE GENOMIC DNA]</scope>
    <source>
        <strain evidence="5 6">BGSC 93A1</strain>
    </source>
</reference>
<dbReference type="PANTHER" id="PTHR30532">
    <property type="entry name" value="IRON III DICITRATE-BINDING PERIPLASMIC PROTEIN"/>
    <property type="match status" value="1"/>
</dbReference>
<dbReference type="GO" id="GO:0030288">
    <property type="term" value="C:outer membrane-bounded periplasmic space"/>
    <property type="evidence" value="ECO:0007669"/>
    <property type="project" value="TreeGrafter"/>
</dbReference>
<dbReference type="CDD" id="cd01138">
    <property type="entry name" value="FeuA"/>
    <property type="match status" value="1"/>
</dbReference>
<dbReference type="PROSITE" id="PS50983">
    <property type="entry name" value="FE_B12_PBP"/>
    <property type="match status" value="1"/>
</dbReference>
<dbReference type="EMBL" id="NEWK01000002">
    <property type="protein sequence ID" value="OXB87196.1"/>
    <property type="molecule type" value="Genomic_DNA"/>
</dbReference>
<dbReference type="InterPro" id="IPR002491">
    <property type="entry name" value="ABC_transptr_periplasmic_BD"/>
</dbReference>
<comment type="caution">
    <text evidence="5">The sequence shown here is derived from an EMBL/GenBank/DDBJ whole genome shotgun (WGS) entry which is preliminary data.</text>
</comment>
<evidence type="ECO:0000256" key="1">
    <source>
        <dbReference type="ARBA" id="ARBA00004196"/>
    </source>
</evidence>
<gene>
    <name evidence="5" type="ORF">B9L19_17490</name>
</gene>
<accession>A0A226Q4D1</accession>
<dbReference type="Gene3D" id="3.40.50.1980">
    <property type="entry name" value="Nitrogenase molybdenum iron protein domain"/>
    <property type="match status" value="2"/>
</dbReference>
<dbReference type="RefSeq" id="WP_025950362.1">
    <property type="nucleotide sequence ID" value="NZ_CP018058.1"/>
</dbReference>
<sequence>MRKTWLSLLLVFALVLSACGNTNSGKKENNAASSKNEKETVTFQSENGPVEIPAHPKRIVALWGAAYIVAFGVPVVGADAWSKASPVLQDKLKDAETVSEDDIEKIISLKPDLIVGLSTTKNIDKLNKIAPTITFTYEKYNYRDLILQYAKLVNKEDEAKKWINDFQQRAQEAGKQIRAKIGENTTVTVAENFGKQLYVYGQNWGRGTEILYQEMKLKMPKAVEEHALKPGYYAVSLEALPQFVGDYLIFCKYTEGDSDTSFMETNTFKNIPAVKNGRMFVADSKAFYFNDPITLEYQLDFFKKHFLGQ</sequence>
<dbReference type="InterPro" id="IPR051313">
    <property type="entry name" value="Bact_iron-sidero_bind"/>
</dbReference>
<dbReference type="AlphaFoldDB" id="A0A226Q4D1"/>
<keyword evidence="6" id="KW-1185">Reference proteome</keyword>
<evidence type="ECO:0000256" key="2">
    <source>
        <dbReference type="ARBA" id="ARBA00008814"/>
    </source>
</evidence>